<dbReference type="InterPro" id="IPR000276">
    <property type="entry name" value="GPCR_Rhodpsn"/>
</dbReference>
<dbReference type="Gene3D" id="1.10.1220.70">
    <property type="match status" value="1"/>
</dbReference>
<protein>
    <recommendedName>
        <fullName evidence="15">G-protein coupled receptors family 1 profile domain-containing protein</fullName>
    </recommendedName>
</protein>
<feature type="transmembrane region" description="Helical" evidence="14">
    <location>
        <begin position="79"/>
        <end position="98"/>
    </location>
</feature>
<reference evidence="17" key="1">
    <citation type="journal article" date="2016" name="Nature">
        <title>Genome evolution in the allotetraploid frog Xenopus laevis.</title>
        <authorList>
            <person name="Session A.M."/>
            <person name="Uno Y."/>
            <person name="Kwon T."/>
            <person name="Chapman J.A."/>
            <person name="Toyoda A."/>
            <person name="Takahashi S."/>
            <person name="Fukui A."/>
            <person name="Hikosaka A."/>
            <person name="Suzuki A."/>
            <person name="Kondo M."/>
            <person name="van Heeringen S.J."/>
            <person name="Quigley I."/>
            <person name="Heinz S."/>
            <person name="Ogino H."/>
            <person name="Ochi H."/>
            <person name="Hellsten U."/>
            <person name="Lyons J.B."/>
            <person name="Simakov O."/>
            <person name="Putnam N."/>
            <person name="Stites J."/>
            <person name="Kuroki Y."/>
            <person name="Tanaka T."/>
            <person name="Michiue T."/>
            <person name="Watanabe M."/>
            <person name="Bogdanovic O."/>
            <person name="Lister R."/>
            <person name="Georgiou G."/>
            <person name="Paranjpe S.S."/>
            <person name="van Kruijsbergen I."/>
            <person name="Shu S."/>
            <person name="Carlson J."/>
            <person name="Kinoshita T."/>
            <person name="Ohta Y."/>
            <person name="Mawaribuchi S."/>
            <person name="Jenkins J."/>
            <person name="Grimwood J."/>
            <person name="Schmutz J."/>
            <person name="Mitros T."/>
            <person name="Mozaffari S.V."/>
            <person name="Suzuki Y."/>
            <person name="Haramoto Y."/>
            <person name="Yamamoto T.S."/>
            <person name="Takagi C."/>
            <person name="Heald R."/>
            <person name="Miller K."/>
            <person name="Haudenschild C."/>
            <person name="Kitzman J."/>
            <person name="Nakayama T."/>
            <person name="Izutsu Y."/>
            <person name="Robert J."/>
            <person name="Fortriede J."/>
            <person name="Burns K."/>
            <person name="Lotay V."/>
            <person name="Karimi K."/>
            <person name="Yasuoka Y."/>
            <person name="Dichmann D.S."/>
            <person name="Flajnik M.F."/>
            <person name="Houston D.W."/>
            <person name="Shendure J."/>
            <person name="DuPasquier L."/>
            <person name="Vize P.D."/>
            <person name="Zorn A.M."/>
            <person name="Ito M."/>
            <person name="Marcotte E.M."/>
            <person name="Wallingford J.B."/>
            <person name="Ito Y."/>
            <person name="Asashima M."/>
            <person name="Ueno N."/>
            <person name="Matsuda Y."/>
            <person name="Veenstra G.J."/>
            <person name="Fujiyama A."/>
            <person name="Harland R.M."/>
            <person name="Taira M."/>
            <person name="Rokhsar D.S."/>
        </authorList>
    </citation>
    <scope>NUCLEOTIDE SEQUENCE [LARGE SCALE GENOMIC DNA]</scope>
    <source>
        <strain evidence="17">J</strain>
    </source>
</reference>
<evidence type="ECO:0000256" key="1">
    <source>
        <dbReference type="ARBA" id="ARBA00004651"/>
    </source>
</evidence>
<keyword evidence="13" id="KW-0807">Transducer</keyword>
<sequence>MSFGNTSLRKVISISSCITQLFFFFFLSSTECFLLGVMAFDRFLAVCNPLSLVMMTSLTVTLMYYFYNIVTVLKIPTKIGRKVFSTCSSHLIVILVYNDQMVDFSITLNQSVVVFYTVLIHIVNPIIYCLRNKEVKVSIKRLVSFQST</sequence>
<evidence type="ECO:0000256" key="11">
    <source>
        <dbReference type="ARBA" id="ARBA00023170"/>
    </source>
</evidence>
<proteinExistence type="inferred from homology"/>
<keyword evidence="9 14" id="KW-0472">Membrane</keyword>
<feature type="domain" description="G-protein coupled receptors family 1 profile" evidence="15">
    <location>
        <begin position="1"/>
        <end position="148"/>
    </location>
</feature>
<dbReference type="InterPro" id="IPR017452">
    <property type="entry name" value="GPCR_Rhodpsn_7TM"/>
</dbReference>
<dbReference type="Gene3D" id="1.20.1070.10">
    <property type="entry name" value="Rhodopsin 7-helix transmembrane proteins"/>
    <property type="match status" value="1"/>
</dbReference>
<dbReference type="InterPro" id="IPR050939">
    <property type="entry name" value="Olfactory_GPCR1"/>
</dbReference>
<evidence type="ECO:0000256" key="2">
    <source>
        <dbReference type="ARBA" id="ARBA00010663"/>
    </source>
</evidence>
<dbReference type="PANTHER" id="PTHR24242:SF405">
    <property type="entry name" value="OLFACTORY RECEPTOR"/>
    <property type="match status" value="1"/>
</dbReference>
<evidence type="ECO:0000256" key="10">
    <source>
        <dbReference type="ARBA" id="ARBA00023157"/>
    </source>
</evidence>
<evidence type="ECO:0000256" key="14">
    <source>
        <dbReference type="SAM" id="Phobius"/>
    </source>
</evidence>
<dbReference type="SUPFAM" id="SSF81321">
    <property type="entry name" value="Family A G protein-coupled receptor-like"/>
    <property type="match status" value="1"/>
</dbReference>
<accession>A0A974DU54</accession>
<dbReference type="Proteomes" id="UP000694892">
    <property type="component" value="Chromosome 1S"/>
</dbReference>
<dbReference type="GO" id="GO:0005886">
    <property type="term" value="C:plasma membrane"/>
    <property type="evidence" value="ECO:0007669"/>
    <property type="project" value="UniProtKB-SubCell"/>
</dbReference>
<dbReference type="AlphaFoldDB" id="A0A974DU54"/>
<feature type="transmembrane region" description="Helical" evidence="14">
    <location>
        <begin position="110"/>
        <end position="130"/>
    </location>
</feature>
<evidence type="ECO:0000256" key="5">
    <source>
        <dbReference type="ARBA" id="ARBA00022692"/>
    </source>
</evidence>
<dbReference type="EMBL" id="CM004467">
    <property type="protein sequence ID" value="OCT98199.1"/>
    <property type="molecule type" value="Genomic_DNA"/>
</dbReference>
<dbReference type="PROSITE" id="PS00237">
    <property type="entry name" value="G_PROTEIN_RECEP_F1_1"/>
    <property type="match status" value="1"/>
</dbReference>
<dbReference type="FunFam" id="1.10.1220.70:FF:000001">
    <property type="entry name" value="Olfactory receptor"/>
    <property type="match status" value="1"/>
</dbReference>
<evidence type="ECO:0000256" key="7">
    <source>
        <dbReference type="ARBA" id="ARBA00022989"/>
    </source>
</evidence>
<name>A0A974DU54_XENLA</name>
<evidence type="ECO:0000256" key="3">
    <source>
        <dbReference type="ARBA" id="ARBA00022475"/>
    </source>
</evidence>
<keyword evidence="4" id="KW-0716">Sensory transduction</keyword>
<feature type="transmembrane region" description="Helical" evidence="14">
    <location>
        <begin position="12"/>
        <end position="37"/>
    </location>
</feature>
<keyword evidence="12" id="KW-0325">Glycoprotein</keyword>
<keyword evidence="6" id="KW-0552">Olfaction</keyword>
<organism evidence="16 17">
    <name type="scientific">Xenopus laevis</name>
    <name type="common">African clawed frog</name>
    <dbReference type="NCBI Taxonomy" id="8355"/>
    <lineage>
        <taxon>Eukaryota</taxon>
        <taxon>Metazoa</taxon>
        <taxon>Chordata</taxon>
        <taxon>Craniata</taxon>
        <taxon>Vertebrata</taxon>
        <taxon>Euteleostomi</taxon>
        <taxon>Amphibia</taxon>
        <taxon>Batrachia</taxon>
        <taxon>Anura</taxon>
        <taxon>Pipoidea</taxon>
        <taxon>Pipidae</taxon>
        <taxon>Xenopodinae</taxon>
        <taxon>Xenopus</taxon>
        <taxon>Xenopus</taxon>
    </lineage>
</organism>
<keyword evidence="5 14" id="KW-0812">Transmembrane</keyword>
<evidence type="ECO:0000256" key="13">
    <source>
        <dbReference type="ARBA" id="ARBA00023224"/>
    </source>
</evidence>
<keyword evidence="10" id="KW-1015">Disulfide bond</keyword>
<evidence type="ECO:0000256" key="8">
    <source>
        <dbReference type="ARBA" id="ARBA00023040"/>
    </source>
</evidence>
<dbReference type="PANTHER" id="PTHR24242">
    <property type="entry name" value="G-PROTEIN COUPLED RECEPTOR"/>
    <property type="match status" value="1"/>
</dbReference>
<keyword evidence="7 14" id="KW-1133">Transmembrane helix</keyword>
<feature type="transmembrane region" description="Helical" evidence="14">
    <location>
        <begin position="43"/>
        <end position="67"/>
    </location>
</feature>
<comment type="subcellular location">
    <subcellularLocation>
        <location evidence="1">Cell membrane</location>
        <topology evidence="1">Multi-pass membrane protein</topology>
    </subcellularLocation>
</comment>
<evidence type="ECO:0000256" key="12">
    <source>
        <dbReference type="ARBA" id="ARBA00023180"/>
    </source>
</evidence>
<gene>
    <name evidence="16" type="ORF">XELAEV_18010429mg</name>
</gene>
<dbReference type="PROSITE" id="PS50262">
    <property type="entry name" value="G_PROTEIN_RECEP_F1_2"/>
    <property type="match status" value="1"/>
</dbReference>
<keyword evidence="8" id="KW-0297">G-protein coupled receptor</keyword>
<keyword evidence="3" id="KW-1003">Cell membrane</keyword>
<evidence type="ECO:0000259" key="15">
    <source>
        <dbReference type="PROSITE" id="PS50262"/>
    </source>
</evidence>
<evidence type="ECO:0000313" key="17">
    <source>
        <dbReference type="Proteomes" id="UP000694892"/>
    </source>
</evidence>
<evidence type="ECO:0000256" key="6">
    <source>
        <dbReference type="ARBA" id="ARBA00022725"/>
    </source>
</evidence>
<dbReference type="GO" id="GO:0004930">
    <property type="term" value="F:G protein-coupled receptor activity"/>
    <property type="evidence" value="ECO:0007669"/>
    <property type="project" value="UniProtKB-KW"/>
</dbReference>
<dbReference type="InterPro" id="IPR000725">
    <property type="entry name" value="Olfact_rcpt"/>
</dbReference>
<evidence type="ECO:0000256" key="9">
    <source>
        <dbReference type="ARBA" id="ARBA00023136"/>
    </source>
</evidence>
<dbReference type="GO" id="GO:0004984">
    <property type="term" value="F:olfactory receptor activity"/>
    <property type="evidence" value="ECO:0007669"/>
    <property type="project" value="InterPro"/>
</dbReference>
<comment type="similarity">
    <text evidence="2">Belongs to the G-protein coupled receptor 1 family.</text>
</comment>
<keyword evidence="11" id="KW-0675">Receptor</keyword>
<evidence type="ECO:0000256" key="4">
    <source>
        <dbReference type="ARBA" id="ARBA00022606"/>
    </source>
</evidence>
<dbReference type="Pfam" id="PF13853">
    <property type="entry name" value="7tm_4"/>
    <property type="match status" value="1"/>
</dbReference>
<evidence type="ECO:0000313" key="16">
    <source>
        <dbReference type="EMBL" id="OCT98199.1"/>
    </source>
</evidence>